<dbReference type="EMBL" id="CP011097">
    <property type="protein sequence ID" value="AJZ76445.1"/>
    <property type="molecule type" value="Genomic_DNA"/>
</dbReference>
<dbReference type="SUPFAM" id="SSF48452">
    <property type="entry name" value="TPR-like"/>
    <property type="match status" value="1"/>
</dbReference>
<sequence>MPESFDPFVAEWVAYSSDPKYNLVEKCLKLAQILEYPDLDITQNIQKINDMAKSLKVLLSDVKNPTYLISMLNEHLFTTLEFQGDTDDYYDPKNNFLNEVLAKKSGIPITLSILYVEIAKRIGLDLKVCGFPSHVVVKHGEDIILDPFGGGRLLSMEDLEEILYRNFGEEIEFSPEFLDELPEDKILVRIIRNLKNSYAQSYAYDKALRCADMILAVEPDSPDEIRDKGIVLERLQKYQKALDHLNKYLEIAPEAQDVDFILELIRNTRDKLNR</sequence>
<organism evidence="3 4">
    <name type="scientific">Candidatus Nitrosotenuis cloacae</name>
    <dbReference type="NCBI Taxonomy" id="1603555"/>
    <lineage>
        <taxon>Archaea</taxon>
        <taxon>Nitrososphaerota</taxon>
        <taxon>Candidatus Nitrosotenuis</taxon>
    </lineage>
</organism>
<keyword evidence="1" id="KW-0802">TPR repeat</keyword>
<dbReference type="STRING" id="1603555.SU86_008855"/>
<dbReference type="Pfam" id="PF13369">
    <property type="entry name" value="Transglut_core2"/>
    <property type="match status" value="1"/>
</dbReference>
<accession>A0A3G1B885</accession>
<dbReference type="PROSITE" id="PS50005">
    <property type="entry name" value="TPR"/>
    <property type="match status" value="1"/>
</dbReference>
<dbReference type="Proteomes" id="UP000266745">
    <property type="component" value="Chromosome"/>
</dbReference>
<evidence type="ECO:0000256" key="1">
    <source>
        <dbReference type="PROSITE-ProRule" id="PRU00339"/>
    </source>
</evidence>
<dbReference type="PANTHER" id="PTHR31350">
    <property type="entry name" value="SI:DKEY-261L7.2"/>
    <property type="match status" value="1"/>
</dbReference>
<reference evidence="3 4" key="1">
    <citation type="journal article" date="2016" name="Sci. Rep.">
        <title>A novel ammonia-oxidizing archaeon from wastewater treatment plant: Its enrichment, physiological and genomic characteristics.</title>
        <authorList>
            <person name="Li Y."/>
            <person name="Ding K."/>
            <person name="Wen X."/>
            <person name="Zhang B."/>
            <person name="Shen B."/>
            <person name="Yang Y."/>
        </authorList>
    </citation>
    <scope>NUCLEOTIDE SEQUENCE [LARGE SCALE GENOMIC DNA]</scope>
    <source>
        <strain evidence="3 4">SAT1</strain>
    </source>
</reference>
<dbReference type="RefSeq" id="WP_048187211.1">
    <property type="nucleotide sequence ID" value="NZ_CP011097.1"/>
</dbReference>
<name>A0A3G1B885_9ARCH</name>
<evidence type="ECO:0000259" key="2">
    <source>
        <dbReference type="Pfam" id="PF13369"/>
    </source>
</evidence>
<dbReference type="OrthoDB" id="8627at2157"/>
<protein>
    <recommendedName>
        <fullName evidence="2">Protein SirB1 N-terminal domain-containing protein</fullName>
    </recommendedName>
</protein>
<evidence type="ECO:0000313" key="3">
    <source>
        <dbReference type="EMBL" id="AJZ76445.1"/>
    </source>
</evidence>
<gene>
    <name evidence="3" type="ORF">SU86_008855</name>
</gene>
<keyword evidence="4" id="KW-1185">Reference proteome</keyword>
<dbReference type="InterPro" id="IPR011990">
    <property type="entry name" value="TPR-like_helical_dom_sf"/>
</dbReference>
<dbReference type="InterPro" id="IPR032698">
    <property type="entry name" value="SirB1_N"/>
</dbReference>
<dbReference type="KEGG" id="tah:SU86_008855"/>
<dbReference type="Pfam" id="PF13371">
    <property type="entry name" value="TPR_9"/>
    <property type="match status" value="1"/>
</dbReference>
<feature type="repeat" description="TPR" evidence="1">
    <location>
        <begin position="222"/>
        <end position="255"/>
    </location>
</feature>
<dbReference type="PANTHER" id="PTHR31350:SF21">
    <property type="entry name" value="F-BOX ONLY PROTEIN 21"/>
    <property type="match status" value="1"/>
</dbReference>
<dbReference type="GeneID" id="24874670"/>
<dbReference type="Gene3D" id="1.25.40.10">
    <property type="entry name" value="Tetratricopeptide repeat domain"/>
    <property type="match status" value="1"/>
</dbReference>
<dbReference type="AlphaFoldDB" id="A0A3G1B885"/>
<dbReference type="InterPro" id="IPR019734">
    <property type="entry name" value="TPR_rpt"/>
</dbReference>
<feature type="domain" description="Protein SirB1 N-terminal" evidence="2">
    <location>
        <begin position="45"/>
        <end position="192"/>
    </location>
</feature>
<proteinExistence type="predicted"/>
<evidence type="ECO:0000313" key="4">
    <source>
        <dbReference type="Proteomes" id="UP000266745"/>
    </source>
</evidence>